<dbReference type="EMBL" id="HBUE01310598">
    <property type="protein sequence ID" value="CAG6583093.1"/>
    <property type="molecule type" value="Transcribed_RNA"/>
</dbReference>
<evidence type="ECO:0000313" key="1">
    <source>
        <dbReference type="EMBL" id="CAG6583091.1"/>
    </source>
</evidence>
<dbReference type="EMBL" id="HBUE01204349">
    <property type="protein sequence ID" value="CAG6531237.1"/>
    <property type="molecule type" value="Transcribed_RNA"/>
</dbReference>
<name>A0A8D8K4W3_CULPI</name>
<organism evidence="1">
    <name type="scientific">Culex pipiens</name>
    <name type="common">House mosquito</name>
    <dbReference type="NCBI Taxonomy" id="7175"/>
    <lineage>
        <taxon>Eukaryota</taxon>
        <taxon>Metazoa</taxon>
        <taxon>Ecdysozoa</taxon>
        <taxon>Arthropoda</taxon>
        <taxon>Hexapoda</taxon>
        <taxon>Insecta</taxon>
        <taxon>Pterygota</taxon>
        <taxon>Neoptera</taxon>
        <taxon>Endopterygota</taxon>
        <taxon>Diptera</taxon>
        <taxon>Nematocera</taxon>
        <taxon>Culicoidea</taxon>
        <taxon>Culicidae</taxon>
        <taxon>Culicinae</taxon>
        <taxon>Culicini</taxon>
        <taxon>Culex</taxon>
        <taxon>Culex</taxon>
    </lineage>
</organism>
<dbReference type="AlphaFoldDB" id="A0A8D8K4W3"/>
<sequence>MDVLHLCDIYLSVALRKHPLCQNSSREKTLIPIETNIRTNNTTRLAEDNSLLPIGKPLIRRDEMSSPSRNGAVLNGCVCAAGGLRFSQYLYQLRKISIIFLFLFLLPKFSCRI</sequence>
<dbReference type="EMBL" id="HBUE01141856">
    <property type="protein sequence ID" value="CAG6501148.1"/>
    <property type="molecule type" value="Transcribed_RNA"/>
</dbReference>
<dbReference type="EMBL" id="HBUE01310597">
    <property type="protein sequence ID" value="CAG6583091.1"/>
    <property type="molecule type" value="Transcribed_RNA"/>
</dbReference>
<dbReference type="EMBL" id="HBUE01204348">
    <property type="protein sequence ID" value="CAG6531235.1"/>
    <property type="molecule type" value="Transcribed_RNA"/>
</dbReference>
<proteinExistence type="predicted"/>
<dbReference type="EMBL" id="HBUE01141855">
    <property type="protein sequence ID" value="CAG6501146.1"/>
    <property type="molecule type" value="Transcribed_RNA"/>
</dbReference>
<accession>A0A8D8K4W3</accession>
<protein>
    <submittedName>
        <fullName evidence="1">(northern house mosquito) hypothetical protein</fullName>
    </submittedName>
</protein>
<reference evidence="1" key="1">
    <citation type="submission" date="2021-05" db="EMBL/GenBank/DDBJ databases">
        <authorList>
            <person name="Alioto T."/>
            <person name="Alioto T."/>
            <person name="Gomez Garrido J."/>
        </authorList>
    </citation>
    <scope>NUCLEOTIDE SEQUENCE</scope>
</reference>